<accession>A0ABP3L761</accession>
<evidence type="ECO:0000313" key="8">
    <source>
        <dbReference type="EMBL" id="GAA0492159.1"/>
    </source>
</evidence>
<name>A0ABP3L761_9BURK</name>
<dbReference type="Gene3D" id="3.40.50.40">
    <property type="match status" value="1"/>
</dbReference>
<dbReference type="Proteomes" id="UP001501706">
    <property type="component" value="Unassembled WGS sequence"/>
</dbReference>
<evidence type="ECO:0000313" key="9">
    <source>
        <dbReference type="Proteomes" id="UP001501706"/>
    </source>
</evidence>
<dbReference type="PROSITE" id="PS00144">
    <property type="entry name" value="ASN_GLN_ASE_1"/>
    <property type="match status" value="1"/>
</dbReference>
<gene>
    <name evidence="8" type="ORF">GCM10009097_04840</name>
</gene>
<dbReference type="Pfam" id="PF00710">
    <property type="entry name" value="Asparaginase"/>
    <property type="match status" value="1"/>
</dbReference>
<dbReference type="InterPro" id="IPR027473">
    <property type="entry name" value="L-asparaginase_C"/>
</dbReference>
<evidence type="ECO:0000256" key="3">
    <source>
        <dbReference type="PROSITE-ProRule" id="PRU10099"/>
    </source>
</evidence>
<protein>
    <submittedName>
        <fullName evidence="8">Asparaginase</fullName>
    </submittedName>
</protein>
<dbReference type="Pfam" id="PF17763">
    <property type="entry name" value="Asparaginase_C"/>
    <property type="match status" value="1"/>
</dbReference>
<evidence type="ECO:0000256" key="5">
    <source>
        <dbReference type="RuleBase" id="RU004456"/>
    </source>
</evidence>
<dbReference type="PROSITE" id="PS00917">
    <property type="entry name" value="ASN_GLN_ASE_2"/>
    <property type="match status" value="1"/>
</dbReference>
<feature type="active site" evidence="4">
    <location>
        <position position="93"/>
    </location>
</feature>
<dbReference type="PIRSF" id="PIRSF001220">
    <property type="entry name" value="L-ASNase_gatD"/>
    <property type="match status" value="1"/>
</dbReference>
<dbReference type="PIRSF" id="PIRSF500176">
    <property type="entry name" value="L_ASNase"/>
    <property type="match status" value="1"/>
</dbReference>
<dbReference type="InterPro" id="IPR040919">
    <property type="entry name" value="Asparaginase_C"/>
</dbReference>
<dbReference type="SUPFAM" id="SSF53774">
    <property type="entry name" value="Glutaminase/Asparaginase"/>
    <property type="match status" value="1"/>
</dbReference>
<dbReference type="Gene3D" id="3.40.50.1170">
    <property type="entry name" value="L-asparaginase, N-terminal domain"/>
    <property type="match status" value="1"/>
</dbReference>
<comment type="similarity">
    <text evidence="1 5">Belongs to the asparaginase 1 family.</text>
</comment>
<feature type="domain" description="L-asparaginase N-terminal" evidence="6">
    <location>
        <begin position="5"/>
        <end position="197"/>
    </location>
</feature>
<comment type="caution">
    <text evidence="8">The sequence shown here is derived from an EMBL/GenBank/DDBJ whole genome shotgun (WGS) entry which is preliminary data.</text>
</comment>
<evidence type="ECO:0000256" key="2">
    <source>
        <dbReference type="ARBA" id="ARBA00022801"/>
    </source>
</evidence>
<dbReference type="EMBL" id="BAAAEN010000001">
    <property type="protein sequence ID" value="GAA0492159.1"/>
    <property type="molecule type" value="Genomic_DNA"/>
</dbReference>
<evidence type="ECO:0000256" key="4">
    <source>
        <dbReference type="PROSITE-ProRule" id="PRU10100"/>
    </source>
</evidence>
<dbReference type="PRINTS" id="PR00139">
    <property type="entry name" value="ASNGLNASE"/>
</dbReference>
<sequence length="319" mass="32076">MSLPRLCIVATGGTIAGAGARPQATMAYAAGALDVAELCASVPGLDEVADIRAEQFAAIDSKNATPAFWQSLAGRVQSLLDAGADGVIVTHGTDTLEESAYYLHLVLKTDRPVVLVGAMRPATALSPDGPLNLLDAATVAAHPQAAGRGVLVVLNHQILGARDASKTNANRPDAFASPNAGALGWVQDGRVAWMGRPERPHTSATPFTAATPLPPVEVLAGYAGGSAALIRAVGSTGARGLVWAGTGNGSASADAQEALDGLERGGVAVVRATRTGSGCVAASGGLPGAGTLSPWKARVLLMLALGAGMDDIQGAFDTY</sequence>
<dbReference type="PROSITE" id="PS51732">
    <property type="entry name" value="ASN_GLN_ASE_3"/>
    <property type="match status" value="1"/>
</dbReference>
<dbReference type="PANTHER" id="PTHR11707:SF28">
    <property type="entry name" value="60 KDA LYSOPHOSPHOLIPASE"/>
    <property type="match status" value="1"/>
</dbReference>
<dbReference type="InterPro" id="IPR036152">
    <property type="entry name" value="Asp/glu_Ase-like_sf"/>
</dbReference>
<evidence type="ECO:0000259" key="7">
    <source>
        <dbReference type="Pfam" id="PF17763"/>
    </source>
</evidence>
<dbReference type="RefSeq" id="WP_087840191.1">
    <property type="nucleotide sequence ID" value="NZ_BAAAEN010000001.1"/>
</dbReference>
<keyword evidence="2" id="KW-0378">Hydrolase</keyword>
<dbReference type="InterPro" id="IPR020827">
    <property type="entry name" value="Asparaginase/glutaminase_AS1"/>
</dbReference>
<dbReference type="SMART" id="SM00870">
    <property type="entry name" value="Asparaginase"/>
    <property type="match status" value="1"/>
</dbReference>
<reference evidence="9" key="1">
    <citation type="journal article" date="2019" name="Int. J. Syst. Evol. Microbiol.">
        <title>The Global Catalogue of Microorganisms (GCM) 10K type strain sequencing project: providing services to taxonomists for standard genome sequencing and annotation.</title>
        <authorList>
            <consortium name="The Broad Institute Genomics Platform"/>
            <consortium name="The Broad Institute Genome Sequencing Center for Infectious Disease"/>
            <person name="Wu L."/>
            <person name="Ma J."/>
        </authorList>
    </citation>
    <scope>NUCLEOTIDE SEQUENCE [LARGE SCALE GENOMIC DNA]</scope>
    <source>
        <strain evidence="9">JCM 14330</strain>
    </source>
</reference>
<keyword evidence="9" id="KW-1185">Reference proteome</keyword>
<evidence type="ECO:0000259" key="6">
    <source>
        <dbReference type="Pfam" id="PF00710"/>
    </source>
</evidence>
<feature type="domain" description="Asparaginase/glutaminase C-terminal" evidence="7">
    <location>
        <begin position="216"/>
        <end position="310"/>
    </location>
</feature>
<dbReference type="InterPro" id="IPR027474">
    <property type="entry name" value="L-asparaginase_N"/>
</dbReference>
<feature type="active site" evidence="3">
    <location>
        <position position="14"/>
    </location>
</feature>
<proteinExistence type="inferred from homology"/>
<evidence type="ECO:0000256" key="1">
    <source>
        <dbReference type="ARBA" id="ARBA00010518"/>
    </source>
</evidence>
<organism evidence="8 9">
    <name type="scientific">Pigmentiphaga daeguensis</name>
    <dbReference type="NCBI Taxonomy" id="414049"/>
    <lineage>
        <taxon>Bacteria</taxon>
        <taxon>Pseudomonadati</taxon>
        <taxon>Pseudomonadota</taxon>
        <taxon>Betaproteobacteria</taxon>
        <taxon>Burkholderiales</taxon>
        <taxon>Alcaligenaceae</taxon>
        <taxon>Pigmentiphaga</taxon>
    </lineage>
</organism>
<dbReference type="InterPro" id="IPR006034">
    <property type="entry name" value="Asparaginase/glutaminase-like"/>
</dbReference>
<dbReference type="NCBIfam" id="TIGR00520">
    <property type="entry name" value="asnASE_II"/>
    <property type="match status" value="1"/>
</dbReference>
<dbReference type="CDD" id="cd08964">
    <property type="entry name" value="L-asparaginase_II"/>
    <property type="match status" value="1"/>
</dbReference>
<dbReference type="InterPro" id="IPR037152">
    <property type="entry name" value="L-asparaginase_N_sf"/>
</dbReference>
<dbReference type="PANTHER" id="PTHR11707">
    <property type="entry name" value="L-ASPARAGINASE"/>
    <property type="match status" value="1"/>
</dbReference>
<dbReference type="InterPro" id="IPR004550">
    <property type="entry name" value="AsnASE_II"/>
</dbReference>
<dbReference type="InterPro" id="IPR027475">
    <property type="entry name" value="Asparaginase/glutaminase_AS2"/>
</dbReference>